<dbReference type="GO" id="GO:0016020">
    <property type="term" value="C:membrane"/>
    <property type="evidence" value="ECO:0007669"/>
    <property type="project" value="UniProtKB-SubCell"/>
</dbReference>
<accession>A0A1N6EFD5</accession>
<dbReference type="Pfam" id="PF00501">
    <property type="entry name" value="AMP-binding"/>
    <property type="match status" value="1"/>
</dbReference>
<feature type="region of interest" description="Disordered" evidence="7">
    <location>
        <begin position="1"/>
        <end position="26"/>
    </location>
</feature>
<evidence type="ECO:0000313" key="10">
    <source>
        <dbReference type="EMBL" id="SIN81706.1"/>
    </source>
</evidence>
<name>A0A1N6EFD5_9RHOB</name>
<reference evidence="11" key="1">
    <citation type="submission" date="2016-11" db="EMBL/GenBank/DDBJ databases">
        <authorList>
            <person name="Varghese N."/>
            <person name="Submissions S."/>
        </authorList>
    </citation>
    <scope>NUCLEOTIDE SEQUENCE [LARGE SCALE GENOMIC DNA]</scope>
    <source>
        <strain evidence="11">DSM 29440</strain>
    </source>
</reference>
<comment type="pathway">
    <text evidence="2">Lipid metabolism; fatty acid beta-oxidation.</text>
</comment>
<evidence type="ECO:0000259" key="9">
    <source>
        <dbReference type="Pfam" id="PF13193"/>
    </source>
</evidence>
<dbReference type="InterPro" id="IPR045851">
    <property type="entry name" value="AMP-bd_C_sf"/>
</dbReference>
<dbReference type="InterPro" id="IPR000873">
    <property type="entry name" value="AMP-dep_synth/lig_dom"/>
</dbReference>
<evidence type="ECO:0000256" key="6">
    <source>
        <dbReference type="ARBA" id="ARBA00042773"/>
    </source>
</evidence>
<dbReference type="PANTHER" id="PTHR43767:SF8">
    <property type="entry name" value="LONG-CHAIN-FATTY-ACID--COA LIGASE"/>
    <property type="match status" value="1"/>
</dbReference>
<dbReference type="Pfam" id="PF13193">
    <property type="entry name" value="AMP-binding_C"/>
    <property type="match status" value="1"/>
</dbReference>
<dbReference type="Gene3D" id="3.40.50.12780">
    <property type="entry name" value="N-terminal domain of ligase-like"/>
    <property type="match status" value="1"/>
</dbReference>
<comment type="subcellular location">
    <subcellularLocation>
        <location evidence="1">Membrane</location>
        <topology evidence="1">Peripheral membrane protein</topology>
    </subcellularLocation>
</comment>
<dbReference type="EC" id="6.2.1.3" evidence="4"/>
<protein>
    <recommendedName>
        <fullName evidence="5">Long-chain-fatty-acid--CoA ligase</fullName>
        <ecNumber evidence="4">6.2.1.3</ecNumber>
    </recommendedName>
    <alternativeName>
        <fullName evidence="6">Long-chain acyl-CoA synthetase</fullName>
    </alternativeName>
</protein>
<evidence type="ECO:0000256" key="1">
    <source>
        <dbReference type="ARBA" id="ARBA00004170"/>
    </source>
</evidence>
<dbReference type="SUPFAM" id="SSF56801">
    <property type="entry name" value="Acetyl-CoA synthetase-like"/>
    <property type="match status" value="1"/>
</dbReference>
<dbReference type="RefSeq" id="WP_074254858.1">
    <property type="nucleotide sequence ID" value="NZ_FSRL01000001.1"/>
</dbReference>
<gene>
    <name evidence="10" type="ORF">SAMN05444002_0704</name>
</gene>
<keyword evidence="11" id="KW-1185">Reference proteome</keyword>
<dbReference type="InterPro" id="IPR050237">
    <property type="entry name" value="ATP-dep_AMP-bd_enzyme"/>
</dbReference>
<feature type="domain" description="AMP-dependent synthetase/ligase" evidence="8">
    <location>
        <begin position="54"/>
        <end position="246"/>
    </location>
</feature>
<keyword evidence="3" id="KW-0436">Ligase</keyword>
<dbReference type="InterPro" id="IPR042099">
    <property type="entry name" value="ANL_N_sf"/>
</dbReference>
<dbReference type="Proteomes" id="UP000184932">
    <property type="component" value="Unassembled WGS sequence"/>
</dbReference>
<feature type="domain" description="AMP-binding enzyme C-terminal" evidence="9">
    <location>
        <begin position="294"/>
        <end position="328"/>
    </location>
</feature>
<dbReference type="GO" id="GO:0004467">
    <property type="term" value="F:long-chain fatty acid-CoA ligase activity"/>
    <property type="evidence" value="ECO:0007669"/>
    <property type="project" value="UniProtKB-EC"/>
</dbReference>
<evidence type="ECO:0000256" key="2">
    <source>
        <dbReference type="ARBA" id="ARBA00005005"/>
    </source>
</evidence>
<dbReference type="PANTHER" id="PTHR43767">
    <property type="entry name" value="LONG-CHAIN-FATTY-ACID--COA LIGASE"/>
    <property type="match status" value="1"/>
</dbReference>
<dbReference type="AlphaFoldDB" id="A0A1N6EFD5"/>
<proteinExistence type="predicted"/>
<dbReference type="InterPro" id="IPR025110">
    <property type="entry name" value="AMP-bd_C"/>
</dbReference>
<evidence type="ECO:0000256" key="7">
    <source>
        <dbReference type="SAM" id="MobiDB-lite"/>
    </source>
</evidence>
<evidence type="ECO:0000256" key="5">
    <source>
        <dbReference type="ARBA" id="ARBA00039545"/>
    </source>
</evidence>
<sequence>MSAHFTTAPSARLFGPEGEVPLGAPAGRETETDLLRAALAAAPVSTFCLAPPALDVSPPEATPCFETRTGGTTGTPRRILRSQSSWIASFEVNRAAWSLGPGSRIATLGSLAHSLTLYGALEAVHVGGEAHLLHGLRPDRQQQALAERGITLLWATPAQIRLLGGAPAPALARLLIGGGALDAATEAHARALFPNARIHGFYGAAETSFITLDGRPYPGVTVQIRNPDASGTGEVWLRSPYLFARYGDGPDPHRDSQGFTTVGERGWMEGGKLRLAGRADRAVRIAEQTVQLEEVEAALLALPGVTEAAVIALPDRLRGTRLVAAYTGSATPDALSLAGLPALVRPRRLTRLAPQDWPRRPSGKTDLAAIAAMLAEARSDEAHAADEHREEAAR</sequence>
<evidence type="ECO:0000313" key="11">
    <source>
        <dbReference type="Proteomes" id="UP000184932"/>
    </source>
</evidence>
<evidence type="ECO:0000256" key="3">
    <source>
        <dbReference type="ARBA" id="ARBA00022598"/>
    </source>
</evidence>
<dbReference type="OrthoDB" id="9803968at2"/>
<evidence type="ECO:0000259" key="8">
    <source>
        <dbReference type="Pfam" id="PF00501"/>
    </source>
</evidence>
<evidence type="ECO:0000256" key="4">
    <source>
        <dbReference type="ARBA" id="ARBA00026121"/>
    </source>
</evidence>
<dbReference type="Gene3D" id="3.30.300.30">
    <property type="match status" value="1"/>
</dbReference>
<dbReference type="EMBL" id="FSRL01000001">
    <property type="protein sequence ID" value="SIN81706.1"/>
    <property type="molecule type" value="Genomic_DNA"/>
</dbReference>
<organism evidence="10 11">
    <name type="scientific">Vannielia litorea</name>
    <dbReference type="NCBI Taxonomy" id="1217970"/>
    <lineage>
        <taxon>Bacteria</taxon>
        <taxon>Pseudomonadati</taxon>
        <taxon>Pseudomonadota</taxon>
        <taxon>Alphaproteobacteria</taxon>
        <taxon>Rhodobacterales</taxon>
        <taxon>Paracoccaceae</taxon>
        <taxon>Vannielia</taxon>
    </lineage>
</organism>
<dbReference type="STRING" id="1217970.SAMN05444002_0704"/>